<dbReference type="Gene3D" id="1.20.140.10">
    <property type="entry name" value="Butyryl-CoA Dehydrogenase, subunit A, domain 3"/>
    <property type="match status" value="1"/>
</dbReference>
<dbReference type="SUPFAM" id="SSF56645">
    <property type="entry name" value="Acyl-CoA dehydrogenase NM domain-like"/>
    <property type="match status" value="1"/>
</dbReference>
<evidence type="ECO:0000259" key="12">
    <source>
        <dbReference type="Pfam" id="PF02771"/>
    </source>
</evidence>
<protein>
    <recommendedName>
        <fullName evidence="8">Acyl-[acyl-carrier-protein] dehydrogenase MbtN</fullName>
    </recommendedName>
    <alternativeName>
        <fullName evidence="9">Mycobactin synthase protein N</fullName>
    </alternativeName>
</protein>
<keyword evidence="5" id="KW-0274">FAD</keyword>
<comment type="pathway">
    <text evidence="2">Siderophore biosynthesis; mycobactin biosynthesis.</text>
</comment>
<dbReference type="InterPro" id="IPR037069">
    <property type="entry name" value="AcylCoA_DH/ox_N_sf"/>
</dbReference>
<comment type="caution">
    <text evidence="13">The sequence shown here is derived from an EMBL/GenBank/DDBJ whole genome shotgun (WGS) entry which is preliminary data.</text>
</comment>
<evidence type="ECO:0000256" key="7">
    <source>
        <dbReference type="ARBA" id="ARBA00037085"/>
    </source>
</evidence>
<dbReference type="PANTHER" id="PTHR48083">
    <property type="entry name" value="MEDIUM-CHAIN SPECIFIC ACYL-COA DEHYDROGENASE, MITOCHONDRIAL-RELATED"/>
    <property type="match status" value="1"/>
</dbReference>
<accession>A0A3A3G566</accession>
<evidence type="ECO:0000259" key="10">
    <source>
        <dbReference type="Pfam" id="PF00441"/>
    </source>
</evidence>
<dbReference type="FunFam" id="2.40.110.10:FF:000002">
    <property type="entry name" value="Acyl-CoA dehydrogenase fadE12"/>
    <property type="match status" value="1"/>
</dbReference>
<evidence type="ECO:0000313" key="13">
    <source>
        <dbReference type="EMBL" id="RJG03081.1"/>
    </source>
</evidence>
<dbReference type="InterPro" id="IPR036250">
    <property type="entry name" value="AcylCo_DH-like_C"/>
</dbReference>
<comment type="similarity">
    <text evidence="3">Belongs to the acyl-CoA dehydrogenase family.</text>
</comment>
<evidence type="ECO:0000256" key="2">
    <source>
        <dbReference type="ARBA" id="ARBA00005102"/>
    </source>
</evidence>
<dbReference type="InterPro" id="IPR046373">
    <property type="entry name" value="Acyl-CoA_Oxase/DH_mid-dom_sf"/>
</dbReference>
<evidence type="ECO:0000256" key="5">
    <source>
        <dbReference type="ARBA" id="ARBA00022827"/>
    </source>
</evidence>
<dbReference type="FunFam" id="1.20.140.10:FF:000001">
    <property type="entry name" value="Acyl-CoA dehydrogenase"/>
    <property type="match status" value="1"/>
</dbReference>
<dbReference type="InterPro" id="IPR050741">
    <property type="entry name" value="Acyl-CoA_dehydrogenase"/>
</dbReference>
<name>A0A3A3G566_9BURK</name>
<feature type="domain" description="Acyl-CoA dehydrogenase/oxidase C-terminal" evidence="10">
    <location>
        <begin position="240"/>
        <end position="385"/>
    </location>
</feature>
<keyword evidence="4" id="KW-0285">Flavoprotein</keyword>
<feature type="domain" description="Acyl-CoA oxidase/dehydrogenase middle" evidence="11">
    <location>
        <begin position="130"/>
        <end position="225"/>
    </location>
</feature>
<evidence type="ECO:0000256" key="3">
    <source>
        <dbReference type="ARBA" id="ARBA00009347"/>
    </source>
</evidence>
<dbReference type="InterPro" id="IPR009075">
    <property type="entry name" value="AcylCo_DH/oxidase_C"/>
</dbReference>
<dbReference type="Pfam" id="PF02770">
    <property type="entry name" value="Acyl-CoA_dh_M"/>
    <property type="match status" value="1"/>
</dbReference>
<dbReference type="GO" id="GO:0003995">
    <property type="term" value="F:acyl-CoA dehydrogenase activity"/>
    <property type="evidence" value="ECO:0007669"/>
    <property type="project" value="InterPro"/>
</dbReference>
<dbReference type="InterPro" id="IPR009100">
    <property type="entry name" value="AcylCoA_DH/oxidase_NM_dom_sf"/>
</dbReference>
<dbReference type="SUPFAM" id="SSF47203">
    <property type="entry name" value="Acyl-CoA dehydrogenase C-terminal domain-like"/>
    <property type="match status" value="1"/>
</dbReference>
<keyword evidence="6" id="KW-0560">Oxidoreductase</keyword>
<gene>
    <name evidence="13" type="ORF">D3878_17090</name>
</gene>
<reference evidence="14" key="1">
    <citation type="submission" date="2018-09" db="EMBL/GenBank/DDBJ databases">
        <authorList>
            <person name="Zhu H."/>
        </authorList>
    </citation>
    <scope>NUCLEOTIDE SEQUENCE [LARGE SCALE GENOMIC DNA]</scope>
    <source>
        <strain evidence="14">K1S02-23</strain>
    </source>
</reference>
<dbReference type="GO" id="GO:0033539">
    <property type="term" value="P:fatty acid beta-oxidation using acyl-CoA dehydrogenase"/>
    <property type="evidence" value="ECO:0007669"/>
    <property type="project" value="TreeGrafter"/>
</dbReference>
<dbReference type="AlphaFoldDB" id="A0A3A3G566"/>
<dbReference type="InterPro" id="IPR013786">
    <property type="entry name" value="AcylCoA_DH/ox_N"/>
</dbReference>
<dbReference type="Pfam" id="PF00441">
    <property type="entry name" value="Acyl-CoA_dh_1"/>
    <property type="match status" value="1"/>
</dbReference>
<dbReference type="Gene3D" id="1.10.540.10">
    <property type="entry name" value="Acyl-CoA dehydrogenase/oxidase, N-terminal domain"/>
    <property type="match status" value="1"/>
</dbReference>
<keyword evidence="14" id="KW-1185">Reference proteome</keyword>
<dbReference type="RefSeq" id="WP_119786580.1">
    <property type="nucleotide sequence ID" value="NZ_QYUQ01000002.1"/>
</dbReference>
<organism evidence="13 14">
    <name type="scientific">Noviherbaspirillum sedimenti</name>
    <dbReference type="NCBI Taxonomy" id="2320865"/>
    <lineage>
        <taxon>Bacteria</taxon>
        <taxon>Pseudomonadati</taxon>
        <taxon>Pseudomonadota</taxon>
        <taxon>Betaproteobacteria</taxon>
        <taxon>Burkholderiales</taxon>
        <taxon>Oxalobacteraceae</taxon>
        <taxon>Noviherbaspirillum</taxon>
    </lineage>
</organism>
<feature type="domain" description="Acyl-CoA dehydrogenase/oxidase N-terminal" evidence="12">
    <location>
        <begin position="14"/>
        <end position="126"/>
    </location>
</feature>
<dbReference type="Proteomes" id="UP000266327">
    <property type="component" value="Unassembled WGS sequence"/>
</dbReference>
<dbReference type="InterPro" id="IPR006091">
    <property type="entry name" value="Acyl-CoA_Oxase/DH_mid-dom"/>
</dbReference>
<comment type="cofactor">
    <cofactor evidence="1">
        <name>FAD</name>
        <dbReference type="ChEBI" id="CHEBI:57692"/>
    </cofactor>
</comment>
<dbReference type="GO" id="GO:0050660">
    <property type="term" value="F:flavin adenine dinucleotide binding"/>
    <property type="evidence" value="ECO:0007669"/>
    <property type="project" value="InterPro"/>
</dbReference>
<dbReference type="Gene3D" id="2.40.110.10">
    <property type="entry name" value="Butyryl-CoA Dehydrogenase, subunit A, domain 2"/>
    <property type="match status" value="1"/>
</dbReference>
<evidence type="ECO:0000313" key="14">
    <source>
        <dbReference type="Proteomes" id="UP000266327"/>
    </source>
</evidence>
<sequence>MIANTTLSDETPFTEEEELYRNTVRRFIEREIEPRYLDITPHSDDKRALWRKAAAAGILGGWIPEEFGGPGASTLCNVILSYELSRSPVYATLGSLFTTDLAGSVLLEGKAHALLHKWAPKILAGEVVQCFAMTETEAGSDAVAIRSTAVRDGDEYVINGSKVYITNGDWADLIFITVKTDPSAPGARGMSVILVEADRPGITRRGTKTLGFPGGNTGELHFDNVRVPVDNLVGSEGGAFKMLMANLGTDRLQLAARALGQAELAFDLTLDYVKQRKVFGQTLFDFQNTQFKLAEAKTEIEAGRAFLHSTVRKVRAGTCTDMDGAMVKLWLCEMSDRVVDTCLQLWGGAGYMDEMPISRIYTSNRVLRIYGGTSEIMKLIIARKL</sequence>
<dbReference type="InterPro" id="IPR006089">
    <property type="entry name" value="Acyl-CoA_DH_CS"/>
</dbReference>
<proteinExistence type="inferred from homology"/>
<dbReference type="OrthoDB" id="9770681at2"/>
<dbReference type="Pfam" id="PF02771">
    <property type="entry name" value="Acyl-CoA_dh_N"/>
    <property type="match status" value="1"/>
</dbReference>
<evidence type="ECO:0000256" key="6">
    <source>
        <dbReference type="ARBA" id="ARBA00023002"/>
    </source>
</evidence>
<evidence type="ECO:0000256" key="8">
    <source>
        <dbReference type="ARBA" id="ARBA00040394"/>
    </source>
</evidence>
<dbReference type="EMBL" id="QYUQ01000002">
    <property type="protein sequence ID" value="RJG03081.1"/>
    <property type="molecule type" value="Genomic_DNA"/>
</dbReference>
<evidence type="ECO:0000256" key="1">
    <source>
        <dbReference type="ARBA" id="ARBA00001974"/>
    </source>
</evidence>
<evidence type="ECO:0000256" key="4">
    <source>
        <dbReference type="ARBA" id="ARBA00022630"/>
    </source>
</evidence>
<evidence type="ECO:0000259" key="11">
    <source>
        <dbReference type="Pfam" id="PF02770"/>
    </source>
</evidence>
<comment type="function">
    <text evidence="7">Catalyzes the dehydrogenation at the alpha-beta position of ACP-bound acyl chains. This results in the introduction of a double bond in the lipidic chain, which is further transferred to the epsilon-amino group of lysine residue in the mycobactin core by MbtK.</text>
</comment>
<evidence type="ECO:0000256" key="9">
    <source>
        <dbReference type="ARBA" id="ARBA00042660"/>
    </source>
</evidence>
<dbReference type="PROSITE" id="PS00072">
    <property type="entry name" value="ACYL_COA_DH_1"/>
    <property type="match status" value="1"/>
</dbReference>
<dbReference type="GO" id="GO:0005737">
    <property type="term" value="C:cytoplasm"/>
    <property type="evidence" value="ECO:0007669"/>
    <property type="project" value="TreeGrafter"/>
</dbReference>
<dbReference type="PANTHER" id="PTHR48083:SF20">
    <property type="entry name" value="LONG-CHAIN SPECIFIC ACYL-COA DEHYDROGENASE, MITOCHONDRIAL"/>
    <property type="match status" value="1"/>
</dbReference>